<evidence type="ECO:0000256" key="3">
    <source>
        <dbReference type="ARBA" id="ARBA00022723"/>
    </source>
</evidence>
<keyword evidence="9" id="KW-1185">Reference proteome</keyword>
<dbReference type="SUPFAM" id="SSF51556">
    <property type="entry name" value="Metallo-dependent hydrolases"/>
    <property type="match status" value="1"/>
</dbReference>
<dbReference type="GO" id="GO:0006145">
    <property type="term" value="P:purine nucleobase catabolic process"/>
    <property type="evidence" value="ECO:0007669"/>
    <property type="project" value="TreeGrafter"/>
</dbReference>
<comment type="similarity">
    <text evidence="2 6">Belongs to the metallo-dependent hydrolases superfamily. DHOase family. Class I DHOase subfamily.</text>
</comment>
<evidence type="ECO:0000256" key="4">
    <source>
        <dbReference type="ARBA" id="ARBA00022801"/>
    </source>
</evidence>
<dbReference type="Gene3D" id="2.30.40.10">
    <property type="entry name" value="Urease, subunit C, domain 1"/>
    <property type="match status" value="2"/>
</dbReference>
<dbReference type="PANTHER" id="PTHR43668">
    <property type="entry name" value="ALLANTOINASE"/>
    <property type="match status" value="1"/>
</dbReference>
<name>A0A9X3L7K3_9BACI</name>
<feature type="binding site" evidence="6">
    <location>
        <begin position="61"/>
        <end position="63"/>
    </location>
    <ligand>
        <name>substrate</name>
    </ligand>
</feature>
<proteinExistence type="inferred from homology"/>
<dbReference type="SUPFAM" id="SSF51338">
    <property type="entry name" value="Composite domain of metallo-dependent hydrolases"/>
    <property type="match status" value="1"/>
</dbReference>
<accession>A0A9X3L7K3</accession>
<keyword evidence="4 6" id="KW-0378">Hydrolase</keyword>
<evidence type="ECO:0000256" key="1">
    <source>
        <dbReference type="ARBA" id="ARBA00002368"/>
    </source>
</evidence>
<organism evidence="8 9">
    <name type="scientific">Psychrobacillus psychrodurans</name>
    <dbReference type="NCBI Taxonomy" id="126157"/>
    <lineage>
        <taxon>Bacteria</taxon>
        <taxon>Bacillati</taxon>
        <taxon>Bacillota</taxon>
        <taxon>Bacilli</taxon>
        <taxon>Bacillales</taxon>
        <taxon>Bacillaceae</taxon>
        <taxon>Psychrobacillus</taxon>
    </lineage>
</organism>
<comment type="caution">
    <text evidence="8">The sequence shown here is derived from an EMBL/GenBank/DDBJ whole genome shotgun (WGS) entry which is preliminary data.</text>
</comment>
<dbReference type="NCBIfam" id="TIGR00857">
    <property type="entry name" value="pyrC_multi"/>
    <property type="match status" value="1"/>
</dbReference>
<sequence length="426" mass="46389">MTKIIQNVQIVNNEGNLETTAILVQDGRIAAIGASITSNGAQRIDGKGQLLSPGFIDVHVHLREPGGEHKETIETGTKAAAKGGYTTICAMPNTRPVPDSAENFSHVLDLVEKNALVRVLPYGSITIRQAGKERTDIEALKNLGAFALTDDGVGVQEAGTMLEAMVEAAKFNIPIVAHCEDNTLIYGGVMHKGKRSEELGLKGIPSVSESVHIARDILLAEAAGAHYHVCHVSTKESVRVIRDAKKAGIQVTAEVSPHHLLLCEDDIPSNDAAWKMNPPLRAKEDMMALREGLVDGTLDFIATDHAPHTEEEKSFGFEKAPFGIVGLETAFPLLYTHFVKTGDWTLKQLLDYLTIKPAEVFGFEFGKLEVGAPADLVILDLEKEQEIVKETFVSKGKNTPFNGWACNGWPHLTMYNGEIVWQEEQA</sequence>
<feature type="binding site" evidence="6">
    <location>
        <position position="151"/>
    </location>
    <ligand>
        <name>Zn(2+)</name>
        <dbReference type="ChEBI" id="CHEBI:29105"/>
        <label>1</label>
    </ligand>
</feature>
<dbReference type="NCBIfam" id="NF006837">
    <property type="entry name" value="PRK09357.1-2"/>
    <property type="match status" value="1"/>
</dbReference>
<evidence type="ECO:0000313" key="9">
    <source>
        <dbReference type="Proteomes" id="UP001152172"/>
    </source>
</evidence>
<dbReference type="EC" id="3.5.2.3" evidence="6"/>
<keyword evidence="3 6" id="KW-0479">Metal-binding</keyword>
<dbReference type="GO" id="GO:0004038">
    <property type="term" value="F:allantoinase activity"/>
    <property type="evidence" value="ECO:0007669"/>
    <property type="project" value="TreeGrafter"/>
</dbReference>
<feature type="binding site" evidence="6">
    <location>
        <position position="61"/>
    </location>
    <ligand>
        <name>Zn(2+)</name>
        <dbReference type="ChEBI" id="CHEBI:29105"/>
        <label>1</label>
    </ligand>
</feature>
<evidence type="ECO:0000256" key="6">
    <source>
        <dbReference type="HAMAP-Rule" id="MF_00220"/>
    </source>
</evidence>
<dbReference type="AlphaFoldDB" id="A0A9X3L7K3"/>
<dbReference type="GO" id="GO:0044205">
    <property type="term" value="P:'de novo' UMP biosynthetic process"/>
    <property type="evidence" value="ECO:0007669"/>
    <property type="project" value="UniProtKB-UniRule"/>
</dbReference>
<dbReference type="EMBL" id="JAMKBI010000003">
    <property type="protein sequence ID" value="MCZ8532852.1"/>
    <property type="molecule type" value="Genomic_DNA"/>
</dbReference>
<dbReference type="InterPro" id="IPR024403">
    <property type="entry name" value="DHOase_cat"/>
</dbReference>
<dbReference type="GO" id="GO:0008270">
    <property type="term" value="F:zinc ion binding"/>
    <property type="evidence" value="ECO:0007669"/>
    <property type="project" value="UniProtKB-UniRule"/>
</dbReference>
<dbReference type="GO" id="GO:0005737">
    <property type="term" value="C:cytoplasm"/>
    <property type="evidence" value="ECO:0007669"/>
    <property type="project" value="TreeGrafter"/>
</dbReference>
<comment type="function">
    <text evidence="1 6">Catalyzes the reversible cyclization of carbamoyl aspartate to dihydroorotate.</text>
</comment>
<feature type="binding site" evidence="6">
    <location>
        <position position="308"/>
    </location>
    <ligand>
        <name>substrate</name>
    </ligand>
</feature>
<dbReference type="InterPro" id="IPR004722">
    <property type="entry name" value="DHOase"/>
</dbReference>
<evidence type="ECO:0000256" key="5">
    <source>
        <dbReference type="ARBA" id="ARBA00022975"/>
    </source>
</evidence>
<feature type="binding site" evidence="6">
    <location>
        <position position="231"/>
    </location>
    <ligand>
        <name>Zn(2+)</name>
        <dbReference type="ChEBI" id="CHEBI:29105"/>
        <label>2</label>
    </ligand>
</feature>
<feature type="binding site" evidence="6">
    <location>
        <position position="59"/>
    </location>
    <ligand>
        <name>Zn(2+)</name>
        <dbReference type="ChEBI" id="CHEBI:29105"/>
        <label>1</label>
    </ligand>
</feature>
<dbReference type="GO" id="GO:0004151">
    <property type="term" value="F:dihydroorotase activity"/>
    <property type="evidence" value="ECO:0007669"/>
    <property type="project" value="UniProtKB-UniRule"/>
</dbReference>
<feature type="binding site" evidence="6">
    <location>
        <begin position="322"/>
        <end position="323"/>
    </location>
    <ligand>
        <name>substrate</name>
    </ligand>
</feature>
<evidence type="ECO:0000256" key="2">
    <source>
        <dbReference type="ARBA" id="ARBA00010286"/>
    </source>
</evidence>
<dbReference type="PROSITE" id="PS00482">
    <property type="entry name" value="DIHYDROOROTASE_1"/>
    <property type="match status" value="1"/>
</dbReference>
<dbReference type="PANTHER" id="PTHR43668:SF2">
    <property type="entry name" value="ALLANTOINASE"/>
    <property type="match status" value="1"/>
</dbReference>
<feature type="binding site" evidence="6">
    <location>
        <position position="178"/>
    </location>
    <ligand>
        <name>Zn(2+)</name>
        <dbReference type="ChEBI" id="CHEBI:29105"/>
        <label>2</label>
    </ligand>
</feature>
<dbReference type="InterPro" id="IPR002195">
    <property type="entry name" value="Dihydroorotase_CS"/>
</dbReference>
<dbReference type="Gene3D" id="3.20.20.140">
    <property type="entry name" value="Metal-dependent hydrolases"/>
    <property type="match status" value="1"/>
</dbReference>
<keyword evidence="5 6" id="KW-0665">Pyrimidine biosynthesis</keyword>
<feature type="binding site" evidence="6">
    <location>
        <position position="93"/>
    </location>
    <ligand>
        <name>substrate</name>
    </ligand>
</feature>
<comment type="cofactor">
    <cofactor evidence="6">
        <name>Zn(2+)</name>
        <dbReference type="ChEBI" id="CHEBI:29105"/>
    </cofactor>
    <text evidence="6">Binds 2 Zn(2+) ions per subunit.</text>
</comment>
<dbReference type="InterPro" id="IPR050138">
    <property type="entry name" value="DHOase/Allantoinase_Hydrolase"/>
</dbReference>
<evidence type="ECO:0000259" key="7">
    <source>
        <dbReference type="Pfam" id="PF12890"/>
    </source>
</evidence>
<comment type="pathway">
    <text evidence="6">Pyrimidine metabolism; UMP biosynthesis via de novo pathway; (S)-dihydroorotate from bicarbonate: step 3/3.</text>
</comment>
<comment type="catalytic activity">
    <reaction evidence="6">
        <text>(S)-dihydroorotate + H2O = N-carbamoyl-L-aspartate + H(+)</text>
        <dbReference type="Rhea" id="RHEA:24296"/>
        <dbReference type="ChEBI" id="CHEBI:15377"/>
        <dbReference type="ChEBI" id="CHEBI:15378"/>
        <dbReference type="ChEBI" id="CHEBI:30864"/>
        <dbReference type="ChEBI" id="CHEBI:32814"/>
        <dbReference type="EC" id="3.5.2.3"/>
    </reaction>
</comment>
<feature type="binding site" evidence="6">
    <location>
        <position position="304"/>
    </location>
    <ligand>
        <name>Zn(2+)</name>
        <dbReference type="ChEBI" id="CHEBI:29105"/>
        <label>1</label>
    </ligand>
</feature>
<reference evidence="8" key="1">
    <citation type="submission" date="2022-05" db="EMBL/GenBank/DDBJ databases">
        <authorList>
            <person name="Colautti A."/>
            <person name="Iacumin L."/>
        </authorList>
    </citation>
    <scope>NUCLEOTIDE SEQUENCE</scope>
    <source>
        <strain evidence="8">DSM 30747</strain>
    </source>
</reference>
<dbReference type="Pfam" id="PF12890">
    <property type="entry name" value="DHOase"/>
    <property type="match status" value="1"/>
</dbReference>
<dbReference type="InterPro" id="IPR011059">
    <property type="entry name" value="Metal-dep_hydrolase_composite"/>
</dbReference>
<dbReference type="HAMAP" id="MF_00220_B">
    <property type="entry name" value="PyrC_classI_B"/>
    <property type="match status" value="1"/>
</dbReference>
<feature type="domain" description="Dihydroorotase catalytic" evidence="7">
    <location>
        <begin position="48"/>
        <end position="237"/>
    </location>
</feature>
<dbReference type="CDD" id="cd01317">
    <property type="entry name" value="DHOase_IIa"/>
    <property type="match status" value="1"/>
</dbReference>
<evidence type="ECO:0000313" key="8">
    <source>
        <dbReference type="EMBL" id="MCZ8532852.1"/>
    </source>
</evidence>
<dbReference type="PROSITE" id="PS00483">
    <property type="entry name" value="DIHYDROOROTASE_2"/>
    <property type="match status" value="1"/>
</dbReference>
<dbReference type="RefSeq" id="WP_269921340.1">
    <property type="nucleotide sequence ID" value="NZ_JAMKBI010000003.1"/>
</dbReference>
<dbReference type="InterPro" id="IPR032466">
    <property type="entry name" value="Metal_Hydrolase"/>
</dbReference>
<feature type="binding site" evidence="6">
    <location>
        <position position="151"/>
    </location>
    <ligand>
        <name>Zn(2+)</name>
        <dbReference type="ChEBI" id="CHEBI:29105"/>
        <label>2</label>
    </ligand>
</feature>
<protein>
    <recommendedName>
        <fullName evidence="6">Dihydroorotase</fullName>
        <shortName evidence="6">DHOase</shortName>
        <ecNumber evidence="6">3.5.2.3</ecNumber>
    </recommendedName>
</protein>
<keyword evidence="6" id="KW-0862">Zinc</keyword>
<feature type="binding site" evidence="6">
    <location>
        <position position="277"/>
    </location>
    <ligand>
        <name>substrate</name>
    </ligand>
</feature>
<dbReference type="Proteomes" id="UP001152172">
    <property type="component" value="Unassembled WGS sequence"/>
</dbReference>
<feature type="active site" evidence="6">
    <location>
        <position position="304"/>
    </location>
</feature>
<gene>
    <name evidence="6" type="primary">pyrC</name>
    <name evidence="8" type="ORF">M9R61_05740</name>
</gene>